<feature type="compositionally biased region" description="Basic and acidic residues" evidence="1">
    <location>
        <begin position="216"/>
        <end position="230"/>
    </location>
</feature>
<feature type="region of interest" description="Disordered" evidence="1">
    <location>
        <begin position="1"/>
        <end position="28"/>
    </location>
</feature>
<feature type="compositionally biased region" description="Low complexity" evidence="1">
    <location>
        <begin position="231"/>
        <end position="251"/>
    </location>
</feature>
<feature type="region of interest" description="Disordered" evidence="1">
    <location>
        <begin position="128"/>
        <end position="153"/>
    </location>
</feature>
<reference evidence="2" key="2">
    <citation type="submission" date="2011-04" db="EMBL/GenBank/DDBJ databases">
        <authorList>
            <person name="Genoscope - CEA"/>
        </authorList>
    </citation>
    <scope>NUCLEOTIDE SEQUENCE</scope>
    <source>
        <strain evidence="2">R229</strain>
    </source>
</reference>
<feature type="compositionally biased region" description="Polar residues" evidence="1">
    <location>
        <begin position="83"/>
        <end position="102"/>
    </location>
</feature>
<gene>
    <name evidence="2" type="ORF">BDB_mp40114</name>
</gene>
<evidence type="ECO:0000256" key="1">
    <source>
        <dbReference type="SAM" id="MobiDB-lite"/>
    </source>
</evidence>
<protein>
    <submittedName>
        <fullName evidence="2">Type III effector</fullName>
    </submittedName>
</protein>
<reference evidence="2" key="1">
    <citation type="journal article" date="2011" name="PLoS ONE">
        <title>Ralstonia syzygii, the Blood Disease Bacterium and some Asian R. solanacearum strains form a single genomic species despite divergent lifestyles.</title>
        <authorList>
            <person name="Remenant B."/>
            <person name="de Cambiaire J.C."/>
            <person name="Cellier G."/>
            <person name="Jacobs J.M."/>
            <person name="Mangenot S."/>
            <person name="Barbe V."/>
            <person name="Lajus A."/>
            <person name="Vallenet D."/>
            <person name="Medigue C."/>
            <person name="Fegan M."/>
            <person name="Allen C."/>
            <person name="Prior P."/>
        </authorList>
    </citation>
    <scope>NUCLEOTIDE SEQUENCE</scope>
    <source>
        <strain evidence="2">R229</strain>
    </source>
</reference>
<dbReference type="AlphaFoldDB" id="G2ZUW6"/>
<organism evidence="2">
    <name type="scientific">blood disease bacterium R229</name>
    <dbReference type="NCBI Taxonomy" id="741978"/>
    <lineage>
        <taxon>Bacteria</taxon>
        <taxon>Pseudomonadati</taxon>
        <taxon>Pseudomonadota</taxon>
        <taxon>Betaproteobacteria</taxon>
        <taxon>Burkholderiales</taxon>
        <taxon>Burkholderiaceae</taxon>
        <taxon>Ralstonia</taxon>
        <taxon>Ralstonia solanacearum species complex</taxon>
    </lineage>
</organism>
<evidence type="ECO:0000313" key="2">
    <source>
        <dbReference type="EMBL" id="CCA82829.1"/>
    </source>
</evidence>
<feature type="compositionally biased region" description="Gly residues" evidence="1">
    <location>
        <begin position="129"/>
        <end position="153"/>
    </location>
</feature>
<feature type="region of interest" description="Disordered" evidence="1">
    <location>
        <begin position="51"/>
        <end position="102"/>
    </location>
</feature>
<feature type="region of interest" description="Disordered" evidence="1">
    <location>
        <begin position="171"/>
        <end position="273"/>
    </location>
</feature>
<accession>G2ZUW6</accession>
<feature type="compositionally biased region" description="Low complexity" evidence="1">
    <location>
        <begin position="1"/>
        <end position="20"/>
    </location>
</feature>
<feature type="compositionally biased region" description="Basic and acidic residues" evidence="1">
    <location>
        <begin position="262"/>
        <end position="273"/>
    </location>
</feature>
<dbReference type="EMBL" id="FR854080">
    <property type="protein sequence ID" value="CCA82829.1"/>
    <property type="molecule type" value="Genomic_DNA"/>
</dbReference>
<name>G2ZUW6_9RALS</name>
<feature type="compositionally biased region" description="Low complexity" evidence="1">
    <location>
        <begin position="58"/>
        <end position="82"/>
    </location>
</feature>
<sequence length="273" mass="27780">MKIDNSSNVSNSYNLSTNNSQQSGQSVQDLIKQVEKDILNIIAALVQKASQSLGGNNGNAPAKDGNANANPNANGNPNANDPSKSQAPQSTSKTGNVDDANNQDPMQALMQLLEDLVKLLKAALHMQQPGGGDQGKGVDGAKGAGGKGGGGGLADALQQIEQILGQLNGAAAGEESEYRRATVSGKAGAGQAAFDAHVRTRGLDRSGGPQSSRSHHAPDRDPGEARRQERVGAAAAGRGAGQGAPPAIAGGKIHRAAQGIAEHSRQPEYARAP</sequence>
<proteinExistence type="predicted"/>